<evidence type="ECO:0000313" key="4">
    <source>
        <dbReference type="Proteomes" id="UP000014387"/>
    </source>
</evidence>
<dbReference type="InterPro" id="IPR000667">
    <property type="entry name" value="Peptidase_S13"/>
</dbReference>
<organism evidence="3 4">
    <name type="scientific">Gleimia europaea ACS-120-V-Col10b</name>
    <dbReference type="NCBI Taxonomy" id="883069"/>
    <lineage>
        <taxon>Bacteria</taxon>
        <taxon>Bacillati</taxon>
        <taxon>Actinomycetota</taxon>
        <taxon>Actinomycetes</taxon>
        <taxon>Actinomycetales</taxon>
        <taxon>Actinomycetaceae</taxon>
        <taxon>Gleimia</taxon>
    </lineage>
</organism>
<protein>
    <submittedName>
        <fullName evidence="3">D-alanyl-D-alanine carboxypeptidase/D-alanyl-D-alanine-endopeptidase</fullName>
    </submittedName>
</protein>
<keyword evidence="4" id="KW-1185">Reference proteome</keyword>
<dbReference type="EMBL" id="AGWN01000001">
    <property type="protein sequence ID" value="EPD31121.1"/>
    <property type="molecule type" value="Genomic_DNA"/>
</dbReference>
<reference evidence="3 4" key="1">
    <citation type="submission" date="2013-05" db="EMBL/GenBank/DDBJ databases">
        <title>The Genome Sequence of Actinomyces europaeus ACS-120-V-COL10B.</title>
        <authorList>
            <consortium name="The Broad Institute Genomics Platform"/>
            <person name="Earl A."/>
            <person name="Ward D."/>
            <person name="Feldgarden M."/>
            <person name="Gevers D."/>
            <person name="Saerens B."/>
            <person name="Vaneechoutte M."/>
            <person name="Walker B."/>
            <person name="Young S."/>
            <person name="Zeng Q."/>
            <person name="Gargeya S."/>
            <person name="Fitzgerald M."/>
            <person name="Haas B."/>
            <person name="Abouelleil A."/>
            <person name="Allen A.W."/>
            <person name="Alvarado L."/>
            <person name="Arachchi H.M."/>
            <person name="Berlin A.M."/>
            <person name="Chapman S.B."/>
            <person name="Gainer-Dewar J."/>
            <person name="Goldberg J."/>
            <person name="Griggs A."/>
            <person name="Gujja S."/>
            <person name="Hansen M."/>
            <person name="Howarth C."/>
            <person name="Imamovic A."/>
            <person name="Ireland A."/>
            <person name="Larimer J."/>
            <person name="McCowan C."/>
            <person name="Murphy C."/>
            <person name="Pearson M."/>
            <person name="Poon T.W."/>
            <person name="Priest M."/>
            <person name="Roberts A."/>
            <person name="Saif S."/>
            <person name="Shea T."/>
            <person name="Sisk P."/>
            <person name="Sykes S."/>
            <person name="Wortman J."/>
            <person name="Nusbaum C."/>
            <person name="Birren B."/>
        </authorList>
    </citation>
    <scope>NUCLEOTIDE SEQUENCE [LARGE SCALE GENOMIC DNA]</scope>
    <source>
        <strain evidence="3 4">ACS-120-V-Col10b</strain>
    </source>
</reference>
<dbReference type="SUPFAM" id="SSF56601">
    <property type="entry name" value="beta-lactamase/transpeptidase-like"/>
    <property type="match status" value="1"/>
</dbReference>
<keyword evidence="2" id="KW-0378">Hydrolase</keyword>
<dbReference type="GO" id="GO:0004185">
    <property type="term" value="F:serine-type carboxypeptidase activity"/>
    <property type="evidence" value="ECO:0007669"/>
    <property type="project" value="InterPro"/>
</dbReference>
<gene>
    <name evidence="3" type="ORF">HMPREF9238_00881</name>
</gene>
<comment type="similarity">
    <text evidence="1">Belongs to the peptidase S13 family.</text>
</comment>
<dbReference type="Pfam" id="PF02113">
    <property type="entry name" value="Peptidase_S13"/>
    <property type="match status" value="2"/>
</dbReference>
<dbReference type="Proteomes" id="UP000014387">
    <property type="component" value="Unassembled WGS sequence"/>
</dbReference>
<evidence type="ECO:0000313" key="3">
    <source>
        <dbReference type="EMBL" id="EPD31121.1"/>
    </source>
</evidence>
<evidence type="ECO:0000256" key="2">
    <source>
        <dbReference type="ARBA" id="ARBA00022801"/>
    </source>
</evidence>
<dbReference type="RefSeq" id="WP_016444232.1">
    <property type="nucleotide sequence ID" value="NZ_KE150266.1"/>
</dbReference>
<proteinExistence type="inferred from homology"/>
<dbReference type="Gene3D" id="3.40.710.10">
    <property type="entry name" value="DD-peptidase/beta-lactamase superfamily"/>
    <property type="match status" value="2"/>
</dbReference>
<keyword evidence="3" id="KW-0121">Carboxypeptidase</keyword>
<dbReference type="GO" id="GO:0000270">
    <property type="term" value="P:peptidoglycan metabolic process"/>
    <property type="evidence" value="ECO:0007669"/>
    <property type="project" value="TreeGrafter"/>
</dbReference>
<dbReference type="InterPro" id="IPR012338">
    <property type="entry name" value="Beta-lactam/transpept-like"/>
</dbReference>
<evidence type="ECO:0000256" key="1">
    <source>
        <dbReference type="ARBA" id="ARBA00006096"/>
    </source>
</evidence>
<accession>A0A9W5REU5</accession>
<keyword evidence="3" id="KW-0645">Protease</keyword>
<dbReference type="PANTHER" id="PTHR30023">
    <property type="entry name" value="D-ALANYL-D-ALANINE CARBOXYPEPTIDASE"/>
    <property type="match status" value="1"/>
</dbReference>
<dbReference type="PROSITE" id="PS51257">
    <property type="entry name" value="PROKAR_LIPOPROTEIN"/>
    <property type="match status" value="1"/>
</dbReference>
<name>A0A9W5REU5_9ACTO</name>
<dbReference type="AlphaFoldDB" id="A0A9W5REU5"/>
<dbReference type="PANTHER" id="PTHR30023:SF0">
    <property type="entry name" value="PENICILLIN-SENSITIVE CARBOXYPEPTIDASE A"/>
    <property type="match status" value="1"/>
</dbReference>
<dbReference type="PRINTS" id="PR00922">
    <property type="entry name" value="DADACBPTASE3"/>
</dbReference>
<sequence>MLKRTVTVILSVFIAIACIAGYVYADLNDVVPGFLTKTKPIIGKEPPLGESVQLGDAISAQMAADAPPVDPRELVPAWEALERAGKEQKFTPGVYVADLLTGEVLLDENGQTPMPPASTIKILTAINAAQSLDPAATLATRVFIDKAGALHLVGEGDLLLVAGVGGPKANGRAGVADLATATAKALEGNERFSGKLVFHEHIFEGPTREQALTDGLEDWVGHVAPFAIDRGQMPGGEYQPYYDDPATQVAQTLQEALDSAGVQVELEASSEPYDGQGELLAQVHSVPISQMTRMMLMDSDNTLAEQLCRLSSVAQGAGSTLEDAARNLVEQVKNTGVYSDGLSAVDCSGLNVANKVSPRTLVESLLYLQDAGVPAAFNIVRDLPVGHFSGTLNKHFEGDLAGTRVYAKTGTLDEVSSLAGYVVTERGRVLAFHVQSSGMEEGAVFTRPAIDDFALALAKL</sequence>
<comment type="caution">
    <text evidence="3">The sequence shown here is derived from an EMBL/GenBank/DDBJ whole genome shotgun (WGS) entry which is preliminary data.</text>
</comment>
<dbReference type="GO" id="GO:0006508">
    <property type="term" value="P:proteolysis"/>
    <property type="evidence" value="ECO:0007669"/>
    <property type="project" value="InterPro"/>
</dbReference>